<dbReference type="SUPFAM" id="SSF51161">
    <property type="entry name" value="Trimeric LpxA-like enzymes"/>
    <property type="match status" value="1"/>
</dbReference>
<keyword evidence="1" id="KW-0812">Transmembrane</keyword>
<evidence type="ECO:0000313" key="2">
    <source>
        <dbReference type="EMBL" id="WNC72536.1"/>
    </source>
</evidence>
<dbReference type="EMBL" id="CP134145">
    <property type="protein sequence ID" value="WNC72536.1"/>
    <property type="molecule type" value="Genomic_DNA"/>
</dbReference>
<evidence type="ECO:0000256" key="1">
    <source>
        <dbReference type="SAM" id="Phobius"/>
    </source>
</evidence>
<keyword evidence="2" id="KW-0012">Acyltransferase</keyword>
<sequence length="199" mass="21847">MKNKSIKKFIQIISLLIMLVVILAYKLLAYVFAKDATLTAFSQLLSLLPGKFGSYLRTAFYRFSITHCDQDAMVCFGVLLSQTKTEIHQGVYIGPQSNIGSAIIEKNCLLGSAVHILSGKKQHYFNELTMPIKEQGGEYTQIRIGENSWLGNGSIIMANVGKNCIIAAGSVLFDDIPDNSIALGNPAKVVKTRISNNEQ</sequence>
<feature type="transmembrane region" description="Helical" evidence="1">
    <location>
        <begin position="12"/>
        <end position="33"/>
    </location>
</feature>
<keyword evidence="1" id="KW-0472">Membrane</keyword>
<name>A0ABY9TUU8_9GAMM</name>
<dbReference type="RefSeq" id="WP_348391653.1">
    <property type="nucleotide sequence ID" value="NZ_CP134145.1"/>
</dbReference>
<dbReference type="Pfam" id="PF00132">
    <property type="entry name" value="Hexapep"/>
    <property type="match status" value="1"/>
</dbReference>
<reference evidence="3" key="1">
    <citation type="submission" date="2023-09" db="EMBL/GenBank/DDBJ databases">
        <authorList>
            <person name="Li S."/>
            <person name="Li X."/>
            <person name="Zhang C."/>
            <person name="Zhao Z."/>
        </authorList>
    </citation>
    <scope>NUCLEOTIDE SEQUENCE [LARGE SCALE GENOMIC DNA]</scope>
    <source>
        <strain evidence="3">SQ149</strain>
    </source>
</reference>
<dbReference type="Proteomes" id="UP001258994">
    <property type="component" value="Chromosome"/>
</dbReference>
<proteinExistence type="predicted"/>
<dbReference type="PANTHER" id="PTHR23416:SF78">
    <property type="entry name" value="LIPOPOLYSACCHARIDE BIOSYNTHESIS O-ACETYL TRANSFERASE WBBJ-RELATED"/>
    <property type="match status" value="1"/>
</dbReference>
<dbReference type="EC" id="2.3.1.-" evidence="2"/>
<organism evidence="2 3">
    <name type="scientific">Thalassotalea psychrophila</name>
    <dbReference type="NCBI Taxonomy" id="3065647"/>
    <lineage>
        <taxon>Bacteria</taxon>
        <taxon>Pseudomonadati</taxon>
        <taxon>Pseudomonadota</taxon>
        <taxon>Gammaproteobacteria</taxon>
        <taxon>Alteromonadales</taxon>
        <taxon>Colwelliaceae</taxon>
        <taxon>Thalassotalea</taxon>
    </lineage>
</organism>
<dbReference type="CDD" id="cd04647">
    <property type="entry name" value="LbH_MAT_like"/>
    <property type="match status" value="1"/>
</dbReference>
<evidence type="ECO:0000313" key="3">
    <source>
        <dbReference type="Proteomes" id="UP001258994"/>
    </source>
</evidence>
<gene>
    <name evidence="2" type="ORF">RGQ13_00760</name>
</gene>
<dbReference type="InterPro" id="IPR051159">
    <property type="entry name" value="Hexapeptide_acetyltransf"/>
</dbReference>
<protein>
    <submittedName>
        <fullName evidence="2">Acyltransferase</fullName>
        <ecNumber evidence="2">2.3.1.-</ecNumber>
    </submittedName>
</protein>
<keyword evidence="3" id="KW-1185">Reference proteome</keyword>
<dbReference type="InterPro" id="IPR001451">
    <property type="entry name" value="Hexapep"/>
</dbReference>
<dbReference type="InterPro" id="IPR011004">
    <property type="entry name" value="Trimer_LpxA-like_sf"/>
</dbReference>
<dbReference type="PANTHER" id="PTHR23416">
    <property type="entry name" value="SIALIC ACID SYNTHASE-RELATED"/>
    <property type="match status" value="1"/>
</dbReference>
<keyword evidence="1" id="KW-1133">Transmembrane helix</keyword>
<keyword evidence="2" id="KW-0808">Transferase</keyword>
<accession>A0ABY9TUU8</accession>
<dbReference type="GO" id="GO:0016746">
    <property type="term" value="F:acyltransferase activity"/>
    <property type="evidence" value="ECO:0007669"/>
    <property type="project" value="UniProtKB-KW"/>
</dbReference>
<dbReference type="Gene3D" id="2.160.10.10">
    <property type="entry name" value="Hexapeptide repeat proteins"/>
    <property type="match status" value="1"/>
</dbReference>
<dbReference type="Pfam" id="PF14602">
    <property type="entry name" value="Hexapep_2"/>
    <property type="match status" value="1"/>
</dbReference>